<dbReference type="EC" id="5.6.2.4" evidence="13"/>
<keyword evidence="3 15" id="KW-0547">Nucleotide-binding</keyword>
<dbReference type="PROSITE" id="PS51198">
    <property type="entry name" value="UVRD_HELICASE_ATP_BIND"/>
    <property type="match status" value="1"/>
</dbReference>
<keyword evidence="9" id="KW-0238">DNA-binding</keyword>
<evidence type="ECO:0000256" key="3">
    <source>
        <dbReference type="ARBA" id="ARBA00022741"/>
    </source>
</evidence>
<evidence type="ECO:0000256" key="14">
    <source>
        <dbReference type="ARBA" id="ARBA00048988"/>
    </source>
</evidence>
<evidence type="ECO:0000256" key="12">
    <source>
        <dbReference type="ARBA" id="ARBA00034617"/>
    </source>
</evidence>
<dbReference type="GO" id="GO:0004527">
    <property type="term" value="F:exonuclease activity"/>
    <property type="evidence" value="ECO:0007669"/>
    <property type="project" value="UniProtKB-KW"/>
</dbReference>
<dbReference type="PROSITE" id="PS51217">
    <property type="entry name" value="UVRD_HELICASE_CTER"/>
    <property type="match status" value="1"/>
</dbReference>
<keyword evidence="7" id="KW-0269">Exonuclease</keyword>
<dbReference type="EMBL" id="CP046884">
    <property type="protein sequence ID" value="QNQ89796.1"/>
    <property type="molecule type" value="Genomic_DNA"/>
</dbReference>
<dbReference type="Pfam" id="PF13361">
    <property type="entry name" value="UvrD_C"/>
    <property type="match status" value="1"/>
</dbReference>
<dbReference type="InterPro" id="IPR011335">
    <property type="entry name" value="Restrct_endonuc-II-like"/>
</dbReference>
<keyword evidence="11" id="KW-0413">Isomerase</keyword>
<dbReference type="InterPro" id="IPR027417">
    <property type="entry name" value="P-loop_NTPase"/>
</dbReference>
<keyword evidence="8 15" id="KW-0067">ATP-binding</keyword>
<evidence type="ECO:0000256" key="5">
    <source>
        <dbReference type="ARBA" id="ARBA00022801"/>
    </source>
</evidence>
<dbReference type="GO" id="GO:0000725">
    <property type="term" value="P:recombinational repair"/>
    <property type="evidence" value="ECO:0007669"/>
    <property type="project" value="TreeGrafter"/>
</dbReference>
<dbReference type="InterPro" id="IPR038726">
    <property type="entry name" value="PDDEXK_AddAB-type"/>
</dbReference>
<evidence type="ECO:0000259" key="17">
    <source>
        <dbReference type="PROSITE" id="PS51217"/>
    </source>
</evidence>
<dbReference type="InterPro" id="IPR000212">
    <property type="entry name" value="DNA_helicase_UvrD/REP"/>
</dbReference>
<comment type="catalytic activity">
    <reaction evidence="12">
        <text>Couples ATP hydrolysis with the unwinding of duplex DNA by translocating in the 3'-5' direction.</text>
        <dbReference type="EC" id="5.6.2.4"/>
    </reaction>
</comment>
<evidence type="ECO:0000256" key="9">
    <source>
        <dbReference type="ARBA" id="ARBA00023125"/>
    </source>
</evidence>
<keyword evidence="6 15" id="KW-0347">Helicase</keyword>
<dbReference type="PANTHER" id="PTHR11070">
    <property type="entry name" value="UVRD / RECB / PCRA DNA HELICASE FAMILY MEMBER"/>
    <property type="match status" value="1"/>
</dbReference>
<dbReference type="Gene3D" id="1.10.486.10">
    <property type="entry name" value="PCRA, domain 4"/>
    <property type="match status" value="1"/>
</dbReference>
<comment type="similarity">
    <text evidence="1">Belongs to the helicase family. UvrD subfamily.</text>
</comment>
<evidence type="ECO:0000256" key="15">
    <source>
        <dbReference type="PROSITE-ProRule" id="PRU00560"/>
    </source>
</evidence>
<evidence type="ECO:0000256" key="10">
    <source>
        <dbReference type="ARBA" id="ARBA00023204"/>
    </source>
</evidence>
<evidence type="ECO:0000256" key="6">
    <source>
        <dbReference type="ARBA" id="ARBA00022806"/>
    </source>
</evidence>
<keyword evidence="10" id="KW-0234">DNA repair</keyword>
<feature type="domain" description="UvrD-like helicase ATP-binding" evidence="16">
    <location>
        <begin position="20"/>
        <end position="362"/>
    </location>
</feature>
<evidence type="ECO:0000256" key="2">
    <source>
        <dbReference type="ARBA" id="ARBA00022722"/>
    </source>
</evidence>
<dbReference type="Pfam" id="PF00580">
    <property type="entry name" value="UvrD-helicase"/>
    <property type="match status" value="1"/>
</dbReference>
<gene>
    <name evidence="18" type="ORF">GP475_03365</name>
</gene>
<dbReference type="InterPro" id="IPR014016">
    <property type="entry name" value="UvrD-like_ATP-bd"/>
</dbReference>
<dbReference type="Gene3D" id="3.40.50.300">
    <property type="entry name" value="P-loop containing nucleotide triphosphate hydrolases"/>
    <property type="match status" value="3"/>
</dbReference>
<dbReference type="SUPFAM" id="SSF52540">
    <property type="entry name" value="P-loop containing nucleoside triphosphate hydrolases"/>
    <property type="match status" value="1"/>
</dbReference>
<dbReference type="GO" id="GO:0033202">
    <property type="term" value="C:DNA helicase complex"/>
    <property type="evidence" value="ECO:0007669"/>
    <property type="project" value="TreeGrafter"/>
</dbReference>
<feature type="domain" description="UvrD-like helicase C-terminal" evidence="17">
    <location>
        <begin position="363"/>
        <end position="692"/>
    </location>
</feature>
<dbReference type="InterPro" id="IPR013986">
    <property type="entry name" value="DExx_box_DNA_helicase_dom_sf"/>
</dbReference>
<evidence type="ECO:0000256" key="11">
    <source>
        <dbReference type="ARBA" id="ARBA00023235"/>
    </source>
</evidence>
<dbReference type="InterPro" id="IPR011604">
    <property type="entry name" value="PDDEXK-like_dom_sf"/>
</dbReference>
<name>A0A7H0SMM1_9CORY</name>
<keyword evidence="5 15" id="KW-0378">Hydrolase</keyword>
<keyword evidence="4" id="KW-0227">DNA damage</keyword>
<reference evidence="18 19" key="1">
    <citation type="submission" date="2019-12" db="EMBL/GenBank/DDBJ databases">
        <title>Corynebacterium sp. nov., isolated from feces of the Anser Albifrons in China.</title>
        <authorList>
            <person name="Liu Q."/>
        </authorList>
    </citation>
    <scope>NUCLEOTIDE SEQUENCE [LARGE SCALE GENOMIC DNA]</scope>
    <source>
        <strain evidence="18 19">4H37-19</strain>
    </source>
</reference>
<organism evidence="18 19">
    <name type="scientific">Corynebacterium poyangense</name>
    <dbReference type="NCBI Taxonomy" id="2684405"/>
    <lineage>
        <taxon>Bacteria</taxon>
        <taxon>Bacillati</taxon>
        <taxon>Actinomycetota</taxon>
        <taxon>Actinomycetes</taxon>
        <taxon>Mycobacteriales</taxon>
        <taxon>Corynebacteriaceae</taxon>
        <taxon>Corynebacterium</taxon>
    </lineage>
</organism>
<evidence type="ECO:0000256" key="13">
    <source>
        <dbReference type="ARBA" id="ARBA00034808"/>
    </source>
</evidence>
<dbReference type="Proteomes" id="UP000516320">
    <property type="component" value="Chromosome"/>
</dbReference>
<proteinExistence type="inferred from homology"/>
<dbReference type="KEGG" id="cpoy:GP475_03365"/>
<dbReference type="CDD" id="cd17932">
    <property type="entry name" value="DEXQc_UvrD"/>
    <property type="match status" value="1"/>
</dbReference>
<comment type="catalytic activity">
    <reaction evidence="14">
        <text>ATP + H2O = ADP + phosphate + H(+)</text>
        <dbReference type="Rhea" id="RHEA:13065"/>
        <dbReference type="ChEBI" id="CHEBI:15377"/>
        <dbReference type="ChEBI" id="CHEBI:15378"/>
        <dbReference type="ChEBI" id="CHEBI:30616"/>
        <dbReference type="ChEBI" id="CHEBI:43474"/>
        <dbReference type="ChEBI" id="CHEBI:456216"/>
        <dbReference type="EC" id="5.6.2.4"/>
    </reaction>
</comment>
<evidence type="ECO:0000256" key="1">
    <source>
        <dbReference type="ARBA" id="ARBA00009922"/>
    </source>
</evidence>
<evidence type="ECO:0000256" key="7">
    <source>
        <dbReference type="ARBA" id="ARBA00022839"/>
    </source>
</evidence>
<evidence type="ECO:0000259" key="16">
    <source>
        <dbReference type="PROSITE" id="PS51198"/>
    </source>
</evidence>
<dbReference type="Gene3D" id="1.10.10.160">
    <property type="match status" value="1"/>
</dbReference>
<evidence type="ECO:0000256" key="4">
    <source>
        <dbReference type="ARBA" id="ARBA00022763"/>
    </source>
</evidence>
<feature type="binding site" evidence="15">
    <location>
        <begin position="41"/>
        <end position="48"/>
    </location>
    <ligand>
        <name>ATP</name>
        <dbReference type="ChEBI" id="CHEBI:30616"/>
    </ligand>
</feature>
<dbReference type="Gene3D" id="3.90.320.10">
    <property type="match status" value="1"/>
</dbReference>
<dbReference type="InterPro" id="IPR014017">
    <property type="entry name" value="DNA_helicase_UvrD-like_C"/>
</dbReference>
<accession>A0A7H0SMM1</accession>
<evidence type="ECO:0000313" key="18">
    <source>
        <dbReference type="EMBL" id="QNQ89796.1"/>
    </source>
</evidence>
<keyword evidence="19" id="KW-1185">Reference proteome</keyword>
<protein>
    <recommendedName>
        <fullName evidence="13">DNA 3'-5' helicase</fullName>
        <ecNumber evidence="13">5.6.2.4</ecNumber>
    </recommendedName>
</protein>
<evidence type="ECO:0000313" key="19">
    <source>
        <dbReference type="Proteomes" id="UP000516320"/>
    </source>
</evidence>
<dbReference type="AlphaFoldDB" id="A0A7H0SMM1"/>
<dbReference type="GO" id="GO:0005829">
    <property type="term" value="C:cytosol"/>
    <property type="evidence" value="ECO:0007669"/>
    <property type="project" value="TreeGrafter"/>
</dbReference>
<sequence length="1096" mass="122368">MSPHNRISATDLAAALSQHFPPTPQQAEVIESPLGPTLVVAGAGAGKTETMSARVVWLVANGLVEPDQVLGLTFTRKAAQQLNQRIRRRLQTLAQPELLRQLDPSGKLKKTLEAIAPSISTYDSFAGNIIREFGLLAPVEPDARLINTSEYIQLAQEVVADYHGDLPDQDSLARVVNKVITLDSELTQQVLSCAEVREESESFRRIIEEAPKAARQRDNLNQTMQKAYDAQQHRVMYLELVERLRAELHRRRLSTFGLQMATAADLAKRYPVVGTTLRRRYRVVMLDEYQDTSHAQRVLLSHLFGQGQDEDLSVTAVGDPMQAIYGWRGATAANLNQFITDFPHGDGSDAEKKQLTVSWRNPGKVLELANRISDDVFASSPQGRTVNRLESGSAEDGGLQFGFYRTFGEEREAVADFMEEKYRAAQRCDSSFSAAVLVRKNAHIAPIADVLRQRGIPVEVVGLGGLLSIPEIEDLLGLANLLVNPGDSPSALRVLAGPMVGLGAADILALSRRAKNLSARAQGETDYLSKPEGDGDDSAIKRLRENIEHARPTDPMLAAGLGDALADLGEKERYSEEGYRRLAKFSALLRHLRSRGLGRNVTDIFADIIQLTGLRTELLSRENPRAEGATGTVHLQRFMDEVGNFSDIPGAHLGSFLNYCRLAKEYDRGLNPGEVISRSDRVQILTVHKAKGLEWHHVAVLHADSRNYGVNQVSTWVKAADKVPTIERPGEPLPKGTPVLGDTSGNRKEIEDAINAFTDEVKEAEQQENDRLFYVAVTRAEQSLSVSAAAWDEHARRAKPGTPHRFLEILQHHFPEAQKSWYQGGEQESEVETPPELVEEGVFPQLQVDDSHQRVWADVRAALEGNLPELGSQELHRQWEADAEALIEEYRQQQQPVVDVPLNIELTASDLVNMRRNSEWFARRLLRPVPFKPQSFAKRGTQFHQWIENFFGSTALIDETELPGADELIDGSTFPELRDAFIHSRWASLQPAYVEQAFDLYLGQHIIHGRMDAVFHNSDGSWTIVDWKTGHIPQGDEMKSASIQLAVYKLAWEEICQRRGEKNPDVSAIFHYVKPNRSIEPDRLYSRSDLERMLGD</sequence>
<dbReference type="GO" id="GO:0043138">
    <property type="term" value="F:3'-5' DNA helicase activity"/>
    <property type="evidence" value="ECO:0007669"/>
    <property type="project" value="UniProtKB-EC"/>
</dbReference>
<dbReference type="RefSeq" id="WP_187975249.1">
    <property type="nucleotide sequence ID" value="NZ_CP046884.1"/>
</dbReference>
<evidence type="ECO:0000256" key="8">
    <source>
        <dbReference type="ARBA" id="ARBA00022840"/>
    </source>
</evidence>
<dbReference type="Pfam" id="PF12705">
    <property type="entry name" value="PDDEXK_1"/>
    <property type="match status" value="1"/>
</dbReference>
<dbReference type="GO" id="GO:0003677">
    <property type="term" value="F:DNA binding"/>
    <property type="evidence" value="ECO:0007669"/>
    <property type="project" value="UniProtKB-KW"/>
</dbReference>
<dbReference type="SUPFAM" id="SSF52980">
    <property type="entry name" value="Restriction endonuclease-like"/>
    <property type="match status" value="1"/>
</dbReference>
<dbReference type="GO" id="GO:0005524">
    <property type="term" value="F:ATP binding"/>
    <property type="evidence" value="ECO:0007669"/>
    <property type="project" value="UniProtKB-UniRule"/>
</dbReference>
<dbReference type="PANTHER" id="PTHR11070:SF55">
    <property type="entry name" value="DNA 3'-5' HELICASE"/>
    <property type="match status" value="1"/>
</dbReference>
<keyword evidence="2" id="KW-0540">Nuclease</keyword>